<dbReference type="AlphaFoldDB" id="A0A1C4VAM8"/>
<evidence type="ECO:0000256" key="5">
    <source>
        <dbReference type="ARBA" id="ARBA00022989"/>
    </source>
</evidence>
<dbReference type="SUPFAM" id="SSF161098">
    <property type="entry name" value="MetI-like"/>
    <property type="match status" value="1"/>
</dbReference>
<dbReference type="InterPro" id="IPR000515">
    <property type="entry name" value="MetI-like"/>
</dbReference>
<protein>
    <submittedName>
        <fullName evidence="9">Dipeptide transport system permease protein</fullName>
    </submittedName>
</protein>
<evidence type="ECO:0000313" key="9">
    <source>
        <dbReference type="EMBL" id="SCE80795.1"/>
    </source>
</evidence>
<keyword evidence="3" id="KW-1003">Cell membrane</keyword>
<dbReference type="Gene3D" id="1.10.3720.10">
    <property type="entry name" value="MetI-like"/>
    <property type="match status" value="1"/>
</dbReference>
<dbReference type="Pfam" id="PF00528">
    <property type="entry name" value="BPD_transp_1"/>
    <property type="match status" value="1"/>
</dbReference>
<dbReference type="CDD" id="cd06261">
    <property type="entry name" value="TM_PBP2"/>
    <property type="match status" value="1"/>
</dbReference>
<comment type="similarity">
    <text evidence="7">Belongs to the binding-protein-dependent transport system permease family.</text>
</comment>
<evidence type="ECO:0000256" key="3">
    <source>
        <dbReference type="ARBA" id="ARBA00022475"/>
    </source>
</evidence>
<dbReference type="PANTHER" id="PTHR43163">
    <property type="entry name" value="DIPEPTIDE TRANSPORT SYSTEM PERMEASE PROTEIN DPPB-RELATED"/>
    <property type="match status" value="1"/>
</dbReference>
<dbReference type="PROSITE" id="PS50928">
    <property type="entry name" value="ABC_TM1"/>
    <property type="match status" value="1"/>
</dbReference>
<dbReference type="InterPro" id="IPR045621">
    <property type="entry name" value="BPD_transp_1_N"/>
</dbReference>
<gene>
    <name evidence="9" type="ORF">GA0070563_102140</name>
</gene>
<evidence type="ECO:0000256" key="6">
    <source>
        <dbReference type="ARBA" id="ARBA00023136"/>
    </source>
</evidence>
<feature type="transmembrane region" description="Helical" evidence="7">
    <location>
        <begin position="135"/>
        <end position="158"/>
    </location>
</feature>
<dbReference type="PANTHER" id="PTHR43163:SF6">
    <property type="entry name" value="DIPEPTIDE TRANSPORT SYSTEM PERMEASE PROTEIN DPPB-RELATED"/>
    <property type="match status" value="1"/>
</dbReference>
<dbReference type="GO" id="GO:0055085">
    <property type="term" value="P:transmembrane transport"/>
    <property type="evidence" value="ECO:0007669"/>
    <property type="project" value="InterPro"/>
</dbReference>
<dbReference type="RefSeq" id="WP_074472993.1">
    <property type="nucleotide sequence ID" value="NZ_FMCT01000002.1"/>
</dbReference>
<proteinExistence type="inferred from homology"/>
<keyword evidence="5 7" id="KW-1133">Transmembrane helix</keyword>
<evidence type="ECO:0000313" key="10">
    <source>
        <dbReference type="Proteomes" id="UP000183585"/>
    </source>
</evidence>
<keyword evidence="4 7" id="KW-0812">Transmembrane</keyword>
<keyword evidence="10" id="KW-1185">Reference proteome</keyword>
<accession>A0A1C4VAM8</accession>
<evidence type="ECO:0000256" key="4">
    <source>
        <dbReference type="ARBA" id="ARBA00022692"/>
    </source>
</evidence>
<dbReference type="InterPro" id="IPR035906">
    <property type="entry name" value="MetI-like_sf"/>
</dbReference>
<feature type="domain" description="ABC transmembrane type-1" evidence="8">
    <location>
        <begin position="96"/>
        <end position="324"/>
    </location>
</feature>
<evidence type="ECO:0000259" key="8">
    <source>
        <dbReference type="PROSITE" id="PS50928"/>
    </source>
</evidence>
<feature type="transmembrane region" description="Helical" evidence="7">
    <location>
        <begin position="202"/>
        <end position="221"/>
    </location>
</feature>
<comment type="subcellular location">
    <subcellularLocation>
        <location evidence="1 7">Cell membrane</location>
        <topology evidence="1 7">Multi-pass membrane protein</topology>
    </subcellularLocation>
</comment>
<dbReference type="Pfam" id="PF19300">
    <property type="entry name" value="BPD_transp_1_N"/>
    <property type="match status" value="1"/>
</dbReference>
<organism evidence="9 10">
    <name type="scientific">Micromonospora carbonacea</name>
    <dbReference type="NCBI Taxonomy" id="47853"/>
    <lineage>
        <taxon>Bacteria</taxon>
        <taxon>Bacillati</taxon>
        <taxon>Actinomycetota</taxon>
        <taxon>Actinomycetes</taxon>
        <taxon>Micromonosporales</taxon>
        <taxon>Micromonosporaceae</taxon>
        <taxon>Micromonospora</taxon>
    </lineage>
</organism>
<dbReference type="Proteomes" id="UP000183585">
    <property type="component" value="Unassembled WGS sequence"/>
</dbReference>
<feature type="transmembrane region" description="Helical" evidence="7">
    <location>
        <begin position="301"/>
        <end position="323"/>
    </location>
</feature>
<keyword evidence="2 7" id="KW-0813">Transport</keyword>
<reference evidence="10" key="1">
    <citation type="submission" date="2016-06" db="EMBL/GenBank/DDBJ databases">
        <authorList>
            <person name="Varghese N."/>
            <person name="Submissions Spin"/>
        </authorList>
    </citation>
    <scope>NUCLEOTIDE SEQUENCE [LARGE SCALE GENOMIC DNA]</scope>
    <source>
        <strain evidence="10">DSM 43168</strain>
    </source>
</reference>
<dbReference type="EMBL" id="FMCT01000002">
    <property type="protein sequence ID" value="SCE80795.1"/>
    <property type="molecule type" value="Genomic_DNA"/>
</dbReference>
<evidence type="ECO:0000256" key="7">
    <source>
        <dbReference type="RuleBase" id="RU363032"/>
    </source>
</evidence>
<feature type="transmembrane region" description="Helical" evidence="7">
    <location>
        <begin position="95"/>
        <end position="123"/>
    </location>
</feature>
<dbReference type="GO" id="GO:0005886">
    <property type="term" value="C:plasma membrane"/>
    <property type="evidence" value="ECO:0007669"/>
    <property type="project" value="UniProtKB-SubCell"/>
</dbReference>
<keyword evidence="6 7" id="KW-0472">Membrane</keyword>
<sequence>MLRLLFNRLLQTALVLLIVSVIVFLLLHLAPGDPVDLLFGEQNVSAGQKEEVRHNLGLDQPLLLQYLHFLGSAVSGDLGNSIFRGASVLSLIKPALFATIELTVGAVLVATIVGVPIAVVSALRQNSFVDRAGSAIALFGISMPSFWLGIMLILLFSVKLGVLPTGSQLDLGVEVPHLTGFVVLDSLLSGDPAAFGSALRHVALPSVTLGTALAATVVRVLRAGLIEAKNQDFIDAVRARGVSHPTVVRHMLRNALPPTVIMMGVKIGSLLGGAIVVETIFSWPGLGRLIVEAIRARDYPLVQGGVLLMAVLFVLVNLCADILHGVLDPRIRQGGRSRA</sequence>
<name>A0A1C4VAM8_9ACTN</name>
<evidence type="ECO:0000256" key="1">
    <source>
        <dbReference type="ARBA" id="ARBA00004651"/>
    </source>
</evidence>
<feature type="transmembrane region" description="Helical" evidence="7">
    <location>
        <begin position="259"/>
        <end position="281"/>
    </location>
</feature>
<evidence type="ECO:0000256" key="2">
    <source>
        <dbReference type="ARBA" id="ARBA00022448"/>
    </source>
</evidence>